<keyword evidence="1" id="KW-0812">Transmembrane</keyword>
<dbReference type="AlphaFoldDB" id="A0A841G0R5"/>
<protein>
    <submittedName>
        <fullName evidence="2">Uncharacterized protein</fullName>
    </submittedName>
</protein>
<feature type="transmembrane region" description="Helical" evidence="1">
    <location>
        <begin position="176"/>
        <end position="195"/>
    </location>
</feature>
<organism evidence="2 3">
    <name type="scientific">Phytomonospora endophytica</name>
    <dbReference type="NCBI Taxonomy" id="714109"/>
    <lineage>
        <taxon>Bacteria</taxon>
        <taxon>Bacillati</taxon>
        <taxon>Actinomycetota</taxon>
        <taxon>Actinomycetes</taxon>
        <taxon>Micromonosporales</taxon>
        <taxon>Micromonosporaceae</taxon>
        <taxon>Phytomonospora</taxon>
    </lineage>
</organism>
<evidence type="ECO:0000313" key="2">
    <source>
        <dbReference type="EMBL" id="MBB6039247.1"/>
    </source>
</evidence>
<evidence type="ECO:0000256" key="1">
    <source>
        <dbReference type="SAM" id="Phobius"/>
    </source>
</evidence>
<name>A0A841G0R5_9ACTN</name>
<reference evidence="2 3" key="1">
    <citation type="submission" date="2020-08" db="EMBL/GenBank/DDBJ databases">
        <title>Genomic Encyclopedia of Type Strains, Phase IV (KMG-IV): sequencing the most valuable type-strain genomes for metagenomic binning, comparative biology and taxonomic classification.</title>
        <authorList>
            <person name="Goeker M."/>
        </authorList>
    </citation>
    <scope>NUCLEOTIDE SEQUENCE [LARGE SCALE GENOMIC DNA]</scope>
    <source>
        <strain evidence="2 3">YIM 65646</strain>
    </source>
</reference>
<dbReference type="Proteomes" id="UP000548476">
    <property type="component" value="Unassembled WGS sequence"/>
</dbReference>
<evidence type="ECO:0000313" key="3">
    <source>
        <dbReference type="Proteomes" id="UP000548476"/>
    </source>
</evidence>
<dbReference type="RefSeq" id="WP_203686351.1">
    <property type="nucleotide sequence ID" value="NZ_BONT01000050.1"/>
</dbReference>
<proteinExistence type="predicted"/>
<feature type="transmembrane region" description="Helical" evidence="1">
    <location>
        <begin position="28"/>
        <end position="45"/>
    </location>
</feature>
<keyword evidence="1" id="KW-1133">Transmembrane helix</keyword>
<keyword evidence="1" id="KW-0472">Membrane</keyword>
<gene>
    <name evidence="2" type="ORF">HNR73_007138</name>
</gene>
<comment type="caution">
    <text evidence="2">The sequence shown here is derived from an EMBL/GenBank/DDBJ whole genome shotgun (WGS) entry which is preliminary data.</text>
</comment>
<keyword evidence="3" id="KW-1185">Reference proteome</keyword>
<feature type="transmembrane region" description="Helical" evidence="1">
    <location>
        <begin position="207"/>
        <end position="225"/>
    </location>
</feature>
<sequence>MRRVLLITLGVDVVLVPPAVWITVESGQWTPVIGLLAWHLMLPLVPRLQRAARLNLVERVEVSGDRISGVTGRGAGAVLERSSGELVRMRRVGAGRVLKLVGATGGESGLLLVHDVDVEALRRALRAHGWSFQEGEYGEVHAPEETSVETVDPSVPAGTTLVLREGVAKIGARSPIAWILIAAGVLPVVLGGLFLDLDSPLFQPVLLLPWTVLLLAAWVAVAVMAQGREITVRPGSISYRAGTIAQTVDRGRVRSAQVGPRYLRFTDEQGRQILWLPLKWRREELLDLLRSRDWPTY</sequence>
<dbReference type="EMBL" id="JACHGT010000020">
    <property type="protein sequence ID" value="MBB6039247.1"/>
    <property type="molecule type" value="Genomic_DNA"/>
</dbReference>
<accession>A0A841G0R5</accession>